<feature type="binding site" evidence="8">
    <location>
        <position position="9"/>
    </location>
    <ligand>
        <name>ATP</name>
        <dbReference type="ChEBI" id="CHEBI:30616"/>
    </ligand>
</feature>
<dbReference type="Gene3D" id="2.30.130.10">
    <property type="entry name" value="PUA domain"/>
    <property type="match status" value="1"/>
</dbReference>
<dbReference type="InterPro" id="IPR011529">
    <property type="entry name" value="Glu_5kinase"/>
</dbReference>
<dbReference type="GO" id="GO:0005829">
    <property type="term" value="C:cytosol"/>
    <property type="evidence" value="ECO:0007669"/>
    <property type="project" value="TreeGrafter"/>
</dbReference>
<evidence type="ECO:0000256" key="2">
    <source>
        <dbReference type="ARBA" id="ARBA00022605"/>
    </source>
</evidence>
<feature type="binding site" evidence="8">
    <location>
        <position position="148"/>
    </location>
    <ligand>
        <name>substrate</name>
    </ligand>
</feature>
<evidence type="ECO:0000256" key="4">
    <source>
        <dbReference type="ARBA" id="ARBA00022679"/>
    </source>
</evidence>
<dbReference type="Pfam" id="PF01472">
    <property type="entry name" value="PUA"/>
    <property type="match status" value="1"/>
</dbReference>
<dbReference type="InterPro" id="IPR036393">
    <property type="entry name" value="AceGlu_kinase-like_sf"/>
</dbReference>
<dbReference type="PANTHER" id="PTHR43654">
    <property type="entry name" value="GLUTAMATE 5-KINASE"/>
    <property type="match status" value="1"/>
</dbReference>
<gene>
    <name evidence="8" type="primary">proB</name>
    <name evidence="10" type="ORF">AS030_07720</name>
</gene>
<comment type="function">
    <text evidence="8">Catalyzes the transfer of a phosphate group to glutamate to form L-glutamate 5-phosphate.</text>
</comment>
<dbReference type="AlphaFoldDB" id="A0A0V8JES0"/>
<dbReference type="InterPro" id="IPR019797">
    <property type="entry name" value="Glutamate_5-kinase_CS"/>
</dbReference>
<evidence type="ECO:0000256" key="1">
    <source>
        <dbReference type="ARBA" id="ARBA00022490"/>
    </source>
</evidence>
<dbReference type="FunFam" id="3.40.1160.10:FF:000018">
    <property type="entry name" value="Glutamate 5-kinase"/>
    <property type="match status" value="1"/>
</dbReference>
<dbReference type="Gene3D" id="3.40.1160.10">
    <property type="entry name" value="Acetylglutamate kinase-like"/>
    <property type="match status" value="1"/>
</dbReference>
<dbReference type="PROSITE" id="PS50890">
    <property type="entry name" value="PUA"/>
    <property type="match status" value="1"/>
</dbReference>
<dbReference type="EC" id="2.7.2.11" evidence="8"/>
<dbReference type="NCBIfam" id="TIGR01027">
    <property type="entry name" value="proB"/>
    <property type="match status" value="1"/>
</dbReference>
<dbReference type="InterPro" id="IPR041739">
    <property type="entry name" value="G5K_ProB"/>
</dbReference>
<dbReference type="PRINTS" id="PR00474">
    <property type="entry name" value="GLU5KINASE"/>
</dbReference>
<proteinExistence type="inferred from homology"/>
<dbReference type="CDD" id="cd04242">
    <property type="entry name" value="AAK_G5K_ProB"/>
    <property type="match status" value="1"/>
</dbReference>
<keyword evidence="1 8" id="KW-0963">Cytoplasm</keyword>
<dbReference type="HAMAP" id="MF_00456">
    <property type="entry name" value="ProB"/>
    <property type="match status" value="1"/>
</dbReference>
<evidence type="ECO:0000256" key="5">
    <source>
        <dbReference type="ARBA" id="ARBA00022741"/>
    </source>
</evidence>
<dbReference type="InterPro" id="IPR036974">
    <property type="entry name" value="PUA_sf"/>
</dbReference>
<keyword evidence="6 8" id="KW-0418">Kinase</keyword>
<dbReference type="InterPro" id="IPR001048">
    <property type="entry name" value="Asp/Glu/Uridylate_kinase"/>
</dbReference>
<keyword evidence="5 8" id="KW-0547">Nucleotide-binding</keyword>
<name>A0A0V8JES0_9BACL</name>
<comment type="caution">
    <text evidence="10">The sequence shown here is derived from an EMBL/GenBank/DDBJ whole genome shotgun (WGS) entry which is preliminary data.</text>
</comment>
<dbReference type="Pfam" id="PF00696">
    <property type="entry name" value="AA_kinase"/>
    <property type="match status" value="1"/>
</dbReference>
<dbReference type="InterPro" id="IPR015947">
    <property type="entry name" value="PUA-like_sf"/>
</dbReference>
<dbReference type="GO" id="GO:0005524">
    <property type="term" value="F:ATP binding"/>
    <property type="evidence" value="ECO:0007669"/>
    <property type="project" value="UniProtKB-KW"/>
</dbReference>
<feature type="binding site" evidence="8">
    <location>
        <begin position="211"/>
        <end position="217"/>
    </location>
    <ligand>
        <name>ATP</name>
        <dbReference type="ChEBI" id="CHEBI:30616"/>
    </ligand>
</feature>
<dbReference type="CDD" id="cd21157">
    <property type="entry name" value="PUA_G5K"/>
    <property type="match status" value="1"/>
</dbReference>
<dbReference type="GO" id="GO:0003723">
    <property type="term" value="F:RNA binding"/>
    <property type="evidence" value="ECO:0007669"/>
    <property type="project" value="InterPro"/>
</dbReference>
<keyword evidence="11" id="KW-1185">Reference proteome</keyword>
<organism evidence="10 11">
    <name type="scientific">Fictibacillus enclensis</name>
    <dbReference type="NCBI Taxonomy" id="1017270"/>
    <lineage>
        <taxon>Bacteria</taxon>
        <taxon>Bacillati</taxon>
        <taxon>Bacillota</taxon>
        <taxon>Bacilli</taxon>
        <taxon>Bacillales</taxon>
        <taxon>Fictibacillaceae</taxon>
        <taxon>Fictibacillus</taxon>
    </lineage>
</organism>
<dbReference type="SMART" id="SM00359">
    <property type="entry name" value="PUA"/>
    <property type="match status" value="1"/>
</dbReference>
<feature type="binding site" evidence="8">
    <location>
        <position position="49"/>
    </location>
    <ligand>
        <name>substrate</name>
    </ligand>
</feature>
<dbReference type="SUPFAM" id="SSF53633">
    <property type="entry name" value="Carbamate kinase-like"/>
    <property type="match status" value="1"/>
</dbReference>
<evidence type="ECO:0000313" key="11">
    <source>
        <dbReference type="Proteomes" id="UP000054099"/>
    </source>
</evidence>
<dbReference type="PANTHER" id="PTHR43654:SF1">
    <property type="entry name" value="ISOPENTENYL PHOSPHATE KINASE"/>
    <property type="match status" value="1"/>
</dbReference>
<dbReference type="InterPro" id="IPR002478">
    <property type="entry name" value="PUA"/>
</dbReference>
<dbReference type="RefSeq" id="WP_061970177.1">
    <property type="nucleotide sequence ID" value="NZ_FMAV01000001.1"/>
</dbReference>
<dbReference type="InterPro" id="IPR001057">
    <property type="entry name" value="Glu/AcGlu_kinase"/>
</dbReference>
<reference evidence="10 11" key="1">
    <citation type="journal article" date="2014" name="Antonie Van Leeuwenhoek">
        <title>Fictibacillus enclensis sp. nov., isolated from marine sediment.</title>
        <authorList>
            <person name="Dastager S.G."/>
            <person name="Mawlankar R."/>
            <person name="Srinivasan K."/>
            <person name="Tang S.K."/>
            <person name="Lee J.C."/>
            <person name="Ramana V.V."/>
            <person name="Shouche Y.S."/>
        </authorList>
    </citation>
    <scope>NUCLEOTIDE SEQUENCE [LARGE SCALE GENOMIC DNA]</scope>
    <source>
        <strain evidence="10 11">NIO-1003</strain>
    </source>
</reference>
<dbReference type="Proteomes" id="UP000054099">
    <property type="component" value="Unassembled WGS sequence"/>
</dbReference>
<evidence type="ECO:0000313" key="10">
    <source>
        <dbReference type="EMBL" id="KSU85384.1"/>
    </source>
</evidence>
<dbReference type="SUPFAM" id="SSF88697">
    <property type="entry name" value="PUA domain-like"/>
    <property type="match status" value="1"/>
</dbReference>
<dbReference type="InterPro" id="IPR005715">
    <property type="entry name" value="Glu_5kinase/COase_Synthase"/>
</dbReference>
<evidence type="ECO:0000256" key="3">
    <source>
        <dbReference type="ARBA" id="ARBA00022650"/>
    </source>
</evidence>
<keyword evidence="4 8" id="KW-0808">Transferase</keyword>
<dbReference type="EMBL" id="LNQN01000001">
    <property type="protein sequence ID" value="KSU85384.1"/>
    <property type="molecule type" value="Genomic_DNA"/>
</dbReference>
<sequence>MGKKRIVVKIGSSSLTNKNGGLSQNKILEHASAIAELRKMGHEVVLISSGAVSAGFADLGYPSRPVTTAGKQAAAAVGQGLLIQSYTEVFKQHGIIAAQLLLTRNDFYKNEQYTNAYATLTELLKRSVLPIINENDSVSIDELTFGDNDMLSALVSGLVHADYLIILTDINGLYNQNPRTIPTARRYDFLEEITDEHLGMTNNPSSSKFGTGGMKSKLLAAKTALSLGVQVFVGTGTGKSKLLEILEGRGDGTYIGSQLAPALKTQKQWIAFHSPLSGAIEVDDGAARAILHEGKSLLPAGVKKVSGLFAAGDVVEIINTNHEVIGKGQVQYSSDELNLIKGMASQDAKMHTNNPHSEVIHRNKWLSMAKEKTI</sequence>
<keyword evidence="7 8" id="KW-0067">ATP-binding</keyword>
<keyword evidence="2 8" id="KW-0028">Amino-acid biosynthesis</keyword>
<dbReference type="PROSITE" id="PS00902">
    <property type="entry name" value="GLUTAMATE_5_KINASE"/>
    <property type="match status" value="1"/>
</dbReference>
<dbReference type="GO" id="GO:0004349">
    <property type="term" value="F:glutamate 5-kinase activity"/>
    <property type="evidence" value="ECO:0007669"/>
    <property type="project" value="UniProtKB-UniRule"/>
</dbReference>
<comment type="subcellular location">
    <subcellularLocation>
        <location evidence="8">Cytoplasm</location>
    </subcellularLocation>
</comment>
<feature type="binding site" evidence="8">
    <location>
        <position position="136"/>
    </location>
    <ligand>
        <name>substrate</name>
    </ligand>
</feature>
<feature type="domain" description="PUA" evidence="9">
    <location>
        <begin position="278"/>
        <end position="359"/>
    </location>
</feature>
<keyword evidence="3 8" id="KW-0641">Proline biosynthesis</keyword>
<dbReference type="OrthoDB" id="9804434at2"/>
<comment type="catalytic activity">
    <reaction evidence="8">
        <text>L-glutamate + ATP = L-glutamyl 5-phosphate + ADP</text>
        <dbReference type="Rhea" id="RHEA:14877"/>
        <dbReference type="ChEBI" id="CHEBI:29985"/>
        <dbReference type="ChEBI" id="CHEBI:30616"/>
        <dbReference type="ChEBI" id="CHEBI:58274"/>
        <dbReference type="ChEBI" id="CHEBI:456216"/>
        <dbReference type="EC" id="2.7.2.11"/>
    </reaction>
</comment>
<dbReference type="UniPathway" id="UPA00098">
    <property type="reaction ID" value="UER00359"/>
</dbReference>
<dbReference type="PIRSF" id="PIRSF000729">
    <property type="entry name" value="GK"/>
    <property type="match status" value="1"/>
</dbReference>
<evidence type="ECO:0000256" key="8">
    <source>
        <dbReference type="HAMAP-Rule" id="MF_00456"/>
    </source>
</evidence>
<dbReference type="GO" id="GO:0055129">
    <property type="term" value="P:L-proline biosynthetic process"/>
    <property type="evidence" value="ECO:0007669"/>
    <property type="project" value="UniProtKB-UniRule"/>
</dbReference>
<comment type="similarity">
    <text evidence="8">Belongs to the glutamate 5-kinase family.</text>
</comment>
<evidence type="ECO:0000256" key="7">
    <source>
        <dbReference type="ARBA" id="ARBA00022840"/>
    </source>
</evidence>
<evidence type="ECO:0000256" key="6">
    <source>
        <dbReference type="ARBA" id="ARBA00022777"/>
    </source>
</evidence>
<comment type="pathway">
    <text evidence="8">Amino-acid biosynthesis; L-proline biosynthesis; L-glutamate 5-semialdehyde from L-glutamate: step 1/2.</text>
</comment>
<feature type="binding site" evidence="8">
    <location>
        <begin position="168"/>
        <end position="169"/>
    </location>
    <ligand>
        <name>ATP</name>
        <dbReference type="ChEBI" id="CHEBI:30616"/>
    </ligand>
</feature>
<evidence type="ECO:0000259" key="9">
    <source>
        <dbReference type="SMART" id="SM00359"/>
    </source>
</evidence>
<accession>A0A0V8JES0</accession>
<protein>
    <recommendedName>
        <fullName evidence="8">Glutamate 5-kinase</fullName>
        <ecNumber evidence="8">2.7.2.11</ecNumber>
    </recommendedName>
    <alternativeName>
        <fullName evidence="8">Gamma-glutamyl kinase</fullName>
        <shortName evidence="8">GK</shortName>
    </alternativeName>
</protein>